<dbReference type="CDD" id="cd06183">
    <property type="entry name" value="cyt_b5_reduct_like"/>
    <property type="match status" value="1"/>
</dbReference>
<keyword evidence="9" id="KW-0812">Transmembrane</keyword>
<evidence type="ECO:0000256" key="2">
    <source>
        <dbReference type="ARBA" id="ARBA00004370"/>
    </source>
</evidence>
<comment type="subcellular location">
    <subcellularLocation>
        <location evidence="2">Membrane</location>
    </subcellularLocation>
</comment>
<dbReference type="Pfam" id="PF00970">
    <property type="entry name" value="FAD_binding_6"/>
    <property type="match status" value="1"/>
</dbReference>
<dbReference type="PROSITE" id="PS51384">
    <property type="entry name" value="FAD_FR"/>
    <property type="match status" value="1"/>
</dbReference>
<keyword evidence="9" id="KW-1133">Transmembrane helix</keyword>
<dbReference type="InterPro" id="IPR039261">
    <property type="entry name" value="FNR_nucleotide-bd"/>
</dbReference>
<dbReference type="InterPro" id="IPR001834">
    <property type="entry name" value="CBR-like"/>
</dbReference>
<protein>
    <recommendedName>
        <fullName evidence="10">FAD-binding FR-type domain-containing protein</fullName>
    </recommendedName>
</protein>
<keyword evidence="7 9" id="KW-0472">Membrane</keyword>
<proteinExistence type="inferred from homology"/>
<comment type="similarity">
    <text evidence="3">Belongs to the flavoprotein pyridine nucleotide cytochrome reductase family.</text>
</comment>
<dbReference type="AlphaFoldDB" id="A0A6A6UK52"/>
<evidence type="ECO:0000256" key="3">
    <source>
        <dbReference type="ARBA" id="ARBA00006105"/>
    </source>
</evidence>
<evidence type="ECO:0000256" key="5">
    <source>
        <dbReference type="ARBA" id="ARBA00022827"/>
    </source>
</evidence>
<dbReference type="InterPro" id="IPR008333">
    <property type="entry name" value="Cbr1-like_FAD-bd_dom"/>
</dbReference>
<feature type="transmembrane region" description="Helical" evidence="9">
    <location>
        <begin position="18"/>
        <end position="38"/>
    </location>
</feature>
<evidence type="ECO:0000256" key="6">
    <source>
        <dbReference type="ARBA" id="ARBA00023002"/>
    </source>
</evidence>
<reference evidence="11" key="1">
    <citation type="journal article" date="2020" name="Stud. Mycol.">
        <title>101 Dothideomycetes genomes: a test case for predicting lifestyles and emergence of pathogens.</title>
        <authorList>
            <person name="Haridas S."/>
            <person name="Albert R."/>
            <person name="Binder M."/>
            <person name="Bloem J."/>
            <person name="Labutti K."/>
            <person name="Salamov A."/>
            <person name="Andreopoulos B."/>
            <person name="Baker S."/>
            <person name="Barry K."/>
            <person name="Bills G."/>
            <person name="Bluhm B."/>
            <person name="Cannon C."/>
            <person name="Castanera R."/>
            <person name="Culley D."/>
            <person name="Daum C."/>
            <person name="Ezra D."/>
            <person name="Gonzalez J."/>
            <person name="Henrissat B."/>
            <person name="Kuo A."/>
            <person name="Liang C."/>
            <person name="Lipzen A."/>
            <person name="Lutzoni F."/>
            <person name="Magnuson J."/>
            <person name="Mondo S."/>
            <person name="Nolan M."/>
            <person name="Ohm R."/>
            <person name="Pangilinan J."/>
            <person name="Park H.-J."/>
            <person name="Ramirez L."/>
            <person name="Alfaro M."/>
            <person name="Sun H."/>
            <person name="Tritt A."/>
            <person name="Yoshinaga Y."/>
            <person name="Zwiers L.-H."/>
            <person name="Turgeon B."/>
            <person name="Goodwin S."/>
            <person name="Spatafora J."/>
            <person name="Crous P."/>
            <person name="Grigoriev I."/>
        </authorList>
    </citation>
    <scope>NUCLEOTIDE SEQUENCE</scope>
    <source>
        <strain evidence="11">CBS 115976</strain>
    </source>
</reference>
<gene>
    <name evidence="11" type="ORF">BT63DRAFT_422417</name>
</gene>
<comment type="cofactor">
    <cofactor evidence="1 8">
        <name>FAD</name>
        <dbReference type="ChEBI" id="CHEBI:57692"/>
    </cofactor>
</comment>
<dbReference type="InterPro" id="IPR017927">
    <property type="entry name" value="FAD-bd_FR_type"/>
</dbReference>
<dbReference type="InterPro" id="IPR017938">
    <property type="entry name" value="Riboflavin_synthase-like_b-brl"/>
</dbReference>
<keyword evidence="12" id="KW-1185">Reference proteome</keyword>
<evidence type="ECO:0000313" key="12">
    <source>
        <dbReference type="Proteomes" id="UP000799302"/>
    </source>
</evidence>
<evidence type="ECO:0000259" key="10">
    <source>
        <dbReference type="PROSITE" id="PS51384"/>
    </source>
</evidence>
<name>A0A6A6UK52_9PEZI</name>
<feature type="binding site" evidence="8">
    <location>
        <position position="154"/>
    </location>
    <ligand>
        <name>FAD</name>
        <dbReference type="ChEBI" id="CHEBI:57692"/>
    </ligand>
</feature>
<dbReference type="GO" id="GO:0016491">
    <property type="term" value="F:oxidoreductase activity"/>
    <property type="evidence" value="ECO:0007669"/>
    <property type="project" value="UniProtKB-KW"/>
</dbReference>
<dbReference type="Proteomes" id="UP000799302">
    <property type="component" value="Unassembled WGS sequence"/>
</dbReference>
<organism evidence="11 12">
    <name type="scientific">Microthyrium microscopicum</name>
    <dbReference type="NCBI Taxonomy" id="703497"/>
    <lineage>
        <taxon>Eukaryota</taxon>
        <taxon>Fungi</taxon>
        <taxon>Dikarya</taxon>
        <taxon>Ascomycota</taxon>
        <taxon>Pezizomycotina</taxon>
        <taxon>Dothideomycetes</taxon>
        <taxon>Dothideomycetes incertae sedis</taxon>
        <taxon>Microthyriales</taxon>
        <taxon>Microthyriaceae</taxon>
        <taxon>Microthyrium</taxon>
    </lineage>
</organism>
<evidence type="ECO:0000256" key="4">
    <source>
        <dbReference type="ARBA" id="ARBA00022630"/>
    </source>
</evidence>
<dbReference type="EMBL" id="MU004232">
    <property type="protein sequence ID" value="KAF2671901.1"/>
    <property type="molecule type" value="Genomic_DNA"/>
</dbReference>
<dbReference type="GO" id="GO:0005739">
    <property type="term" value="C:mitochondrion"/>
    <property type="evidence" value="ECO:0007669"/>
    <property type="project" value="TreeGrafter"/>
</dbReference>
<keyword evidence="6" id="KW-0560">Oxidoreductase</keyword>
<keyword evidence="4 8" id="KW-0285">Flavoprotein</keyword>
<evidence type="ECO:0000256" key="8">
    <source>
        <dbReference type="PIRSR" id="PIRSR601834-1"/>
    </source>
</evidence>
<evidence type="ECO:0000256" key="9">
    <source>
        <dbReference type="SAM" id="Phobius"/>
    </source>
</evidence>
<dbReference type="PANTHER" id="PTHR19370:SF189">
    <property type="entry name" value="CYTOCHROME C MITOCHONDRIAL IMPORT FACTOR CYC2"/>
    <property type="match status" value="1"/>
</dbReference>
<sequence length="369" mass="40213">MTSTYFSSLLFHLRARPIVSLLACSSALGVGYYAPLYYTDYQRRRQLALNPTTFTPYTLIAKHPISATSSIFILRPPSSPLAASQLSDVWSSASSLWSVQAKQPQLQIGREYTPLPPSGVLNGRAPGYETPPNSHSDASADIHLLIRKEANGEMTTYLHSLPPAADVSLRGPYQDVRIPSHVDEVLVLAGGTGISPAMQVAHILSQRRDARITILWANRRREECVGAPIAKAASGGMLDKLWSSKTSAVKKEEVKPEEKGLVVQILEEMQTRVATGALRVEYFVDEEDTFIKHSHVRSILAAAAKPVEGAVQTPSSGRPGAKLILVSGPQGFIDYWAGRKRLEGGQEKQGPIGGALGEMDLHGWKVWKL</sequence>
<dbReference type="SUPFAM" id="SSF52343">
    <property type="entry name" value="Ferredoxin reductase-like, C-terminal NADP-linked domain"/>
    <property type="match status" value="1"/>
</dbReference>
<dbReference type="SUPFAM" id="SSF63380">
    <property type="entry name" value="Riboflavin synthase domain-like"/>
    <property type="match status" value="1"/>
</dbReference>
<dbReference type="GO" id="GO:0016020">
    <property type="term" value="C:membrane"/>
    <property type="evidence" value="ECO:0007669"/>
    <property type="project" value="UniProtKB-SubCell"/>
</dbReference>
<evidence type="ECO:0000256" key="7">
    <source>
        <dbReference type="ARBA" id="ARBA00023136"/>
    </source>
</evidence>
<evidence type="ECO:0000256" key="1">
    <source>
        <dbReference type="ARBA" id="ARBA00001974"/>
    </source>
</evidence>
<keyword evidence="5 8" id="KW-0274">FAD</keyword>
<dbReference type="Gene3D" id="2.40.30.10">
    <property type="entry name" value="Translation factors"/>
    <property type="match status" value="1"/>
</dbReference>
<dbReference type="PANTHER" id="PTHR19370">
    <property type="entry name" value="NADH-CYTOCHROME B5 REDUCTASE"/>
    <property type="match status" value="1"/>
</dbReference>
<accession>A0A6A6UK52</accession>
<dbReference type="OrthoDB" id="432685at2759"/>
<dbReference type="Gene3D" id="3.40.50.80">
    <property type="entry name" value="Nucleotide-binding domain of ferredoxin-NADP reductase (FNR) module"/>
    <property type="match status" value="1"/>
</dbReference>
<feature type="domain" description="FAD-binding FR-type" evidence="10">
    <location>
        <begin position="52"/>
        <end position="179"/>
    </location>
</feature>
<evidence type="ECO:0000313" key="11">
    <source>
        <dbReference type="EMBL" id="KAF2671901.1"/>
    </source>
</evidence>
<feature type="binding site" evidence="8">
    <location>
        <position position="145"/>
    </location>
    <ligand>
        <name>FAD</name>
        <dbReference type="ChEBI" id="CHEBI:57692"/>
    </ligand>
</feature>